<accession>A0A0F9B9F8</accession>
<evidence type="ECO:0000313" key="1">
    <source>
        <dbReference type="EMBL" id="KKL18594.1"/>
    </source>
</evidence>
<comment type="caution">
    <text evidence="1">The sequence shown here is derived from an EMBL/GenBank/DDBJ whole genome shotgun (WGS) entry which is preliminary data.</text>
</comment>
<proteinExistence type="predicted"/>
<gene>
    <name evidence="1" type="ORF">LCGC14_2473960</name>
</gene>
<protein>
    <submittedName>
        <fullName evidence="1">Uncharacterized protein</fullName>
    </submittedName>
</protein>
<reference evidence="1" key="1">
    <citation type="journal article" date="2015" name="Nature">
        <title>Complex archaea that bridge the gap between prokaryotes and eukaryotes.</title>
        <authorList>
            <person name="Spang A."/>
            <person name="Saw J.H."/>
            <person name="Jorgensen S.L."/>
            <person name="Zaremba-Niedzwiedzka K."/>
            <person name="Martijn J."/>
            <person name="Lind A.E."/>
            <person name="van Eijk R."/>
            <person name="Schleper C."/>
            <person name="Guy L."/>
            <person name="Ettema T.J."/>
        </authorList>
    </citation>
    <scope>NUCLEOTIDE SEQUENCE</scope>
</reference>
<organism evidence="1">
    <name type="scientific">marine sediment metagenome</name>
    <dbReference type="NCBI Taxonomy" id="412755"/>
    <lineage>
        <taxon>unclassified sequences</taxon>
        <taxon>metagenomes</taxon>
        <taxon>ecological metagenomes</taxon>
    </lineage>
</organism>
<sequence length="169" mass="19351">MTETTTPTVEEIQTRADALLRDDIGWCASALMVDDLMKLSGETLTLDETKGLAGAFDIDEIENLYPDPSEWDIEGCKNWLIEHLGETGYDEPEDKEDISDWRDVVNDHAEATEVYEWWPVSSWLCEELREIGEPVIDNNYGYWWGRTCTGQPIMMDGTLQDIAKKILTR</sequence>
<dbReference type="EMBL" id="LAZR01038808">
    <property type="protein sequence ID" value="KKL18594.1"/>
    <property type="molecule type" value="Genomic_DNA"/>
</dbReference>
<name>A0A0F9B9F8_9ZZZZ</name>
<dbReference type="AlphaFoldDB" id="A0A0F9B9F8"/>